<dbReference type="EMBL" id="MU825417">
    <property type="protein sequence ID" value="KAJ7390343.1"/>
    <property type="molecule type" value="Genomic_DNA"/>
</dbReference>
<accession>A0A9X0D995</accession>
<dbReference type="Proteomes" id="UP001163046">
    <property type="component" value="Unassembled WGS sequence"/>
</dbReference>
<protein>
    <submittedName>
        <fullName evidence="1">Uncharacterized protein</fullName>
    </submittedName>
</protein>
<dbReference type="AlphaFoldDB" id="A0A9X0D995"/>
<keyword evidence="2" id="KW-1185">Reference proteome</keyword>
<organism evidence="1 2">
    <name type="scientific">Desmophyllum pertusum</name>
    <dbReference type="NCBI Taxonomy" id="174260"/>
    <lineage>
        <taxon>Eukaryota</taxon>
        <taxon>Metazoa</taxon>
        <taxon>Cnidaria</taxon>
        <taxon>Anthozoa</taxon>
        <taxon>Hexacorallia</taxon>
        <taxon>Scleractinia</taxon>
        <taxon>Caryophylliina</taxon>
        <taxon>Caryophylliidae</taxon>
        <taxon>Desmophyllum</taxon>
    </lineage>
</organism>
<comment type="caution">
    <text evidence="1">The sequence shown here is derived from an EMBL/GenBank/DDBJ whole genome shotgun (WGS) entry which is preliminary data.</text>
</comment>
<proteinExistence type="predicted"/>
<name>A0A9X0D995_9CNID</name>
<sequence length="112" mass="12549">MAVVHPTVPRSGMDWWFTASNAFWTSMKAIFKVLQITLVLANDGLEQPDGIGCSITGLEGLLPWVKWEMDFKLLSQDPVKASDDDVRNSDWPVLRRVSGPQLCSVVVYVIKQ</sequence>
<evidence type="ECO:0000313" key="1">
    <source>
        <dbReference type="EMBL" id="KAJ7390343.1"/>
    </source>
</evidence>
<reference evidence="1" key="1">
    <citation type="submission" date="2023-01" db="EMBL/GenBank/DDBJ databases">
        <title>Genome assembly of the deep-sea coral Lophelia pertusa.</title>
        <authorList>
            <person name="Herrera S."/>
            <person name="Cordes E."/>
        </authorList>
    </citation>
    <scope>NUCLEOTIDE SEQUENCE</scope>
    <source>
        <strain evidence="1">USNM1676648</strain>
        <tissue evidence="1">Polyp</tissue>
    </source>
</reference>
<gene>
    <name evidence="1" type="ORF">OS493_025594</name>
</gene>
<evidence type="ECO:0000313" key="2">
    <source>
        <dbReference type="Proteomes" id="UP001163046"/>
    </source>
</evidence>